<dbReference type="Pfam" id="PF04575">
    <property type="entry name" value="SlipAM"/>
    <property type="match status" value="1"/>
</dbReference>
<feature type="repeat" description="TPR" evidence="1">
    <location>
        <begin position="74"/>
        <end position="107"/>
    </location>
</feature>
<evidence type="ECO:0000256" key="1">
    <source>
        <dbReference type="PROSITE-ProRule" id="PRU00339"/>
    </source>
</evidence>
<dbReference type="Pfam" id="PF14559">
    <property type="entry name" value="TPR_19"/>
    <property type="match status" value="1"/>
</dbReference>
<dbReference type="eggNOG" id="COG0457">
    <property type="taxonomic scope" value="Bacteria"/>
</dbReference>
<protein>
    <recommendedName>
        <fullName evidence="2">Surface lipoprotein assembly modifier C-terminal domain-containing protein</fullName>
    </recommendedName>
</protein>
<dbReference type="InterPro" id="IPR023614">
    <property type="entry name" value="Porin_dom_sf"/>
</dbReference>
<dbReference type="SUPFAM" id="SSF56935">
    <property type="entry name" value="Porins"/>
    <property type="match status" value="1"/>
</dbReference>
<dbReference type="EMBL" id="JMQN01000057">
    <property type="protein sequence ID" value="KEA62186.1"/>
    <property type="molecule type" value="Genomic_DNA"/>
</dbReference>
<keyword evidence="4" id="KW-1185">Reference proteome</keyword>
<dbReference type="AlphaFoldDB" id="A0A081FUI1"/>
<dbReference type="SUPFAM" id="SSF48452">
    <property type="entry name" value="TPR-like"/>
    <property type="match status" value="1"/>
</dbReference>
<evidence type="ECO:0000313" key="3">
    <source>
        <dbReference type="EMBL" id="KEA62186.1"/>
    </source>
</evidence>
<proteinExistence type="predicted"/>
<dbReference type="Gene3D" id="2.40.160.10">
    <property type="entry name" value="Porin"/>
    <property type="match status" value="1"/>
</dbReference>
<dbReference type="InterPro" id="IPR011990">
    <property type="entry name" value="TPR-like_helical_dom_sf"/>
</dbReference>
<evidence type="ECO:0000313" key="4">
    <source>
        <dbReference type="Proteomes" id="UP000028252"/>
    </source>
</evidence>
<gene>
    <name evidence="3" type="ORF">ADIMK_3847</name>
</gene>
<dbReference type="Proteomes" id="UP000028252">
    <property type="component" value="Unassembled WGS sequence"/>
</dbReference>
<dbReference type="PATRIC" id="fig|1232683.4.peg.3788"/>
<organism evidence="3 4">
    <name type="scientific">Marinobacterium lacunae</name>
    <dbReference type="NCBI Taxonomy" id="1232683"/>
    <lineage>
        <taxon>Bacteria</taxon>
        <taxon>Pseudomonadati</taxon>
        <taxon>Pseudomonadota</taxon>
        <taxon>Gammaproteobacteria</taxon>
        <taxon>Oceanospirillales</taxon>
        <taxon>Oceanospirillaceae</taxon>
        <taxon>Marinobacterium</taxon>
    </lineage>
</organism>
<reference evidence="3 4" key="1">
    <citation type="submission" date="2014-04" db="EMBL/GenBank/DDBJ databases">
        <title>Marinobacterium kochiensis sp. nov., isolated from sediment sample collected from Kochi backwaters in Kerala, India.</title>
        <authorList>
            <person name="Singh A."/>
            <person name="Pinnaka A.K."/>
        </authorList>
    </citation>
    <scope>NUCLEOTIDE SEQUENCE [LARGE SCALE GENOMIC DNA]</scope>
    <source>
        <strain evidence="3 4">AK27</strain>
    </source>
</reference>
<sequence length="429" mass="47862">MASVQASSDLDRLTELNKDGEFAKAYQLALEQRPQMEGLPEFDMQYGIAAVDSGHPNEGIFAFERVLMAQPGYQAARLELARAYYLIGEFDRSERLFNDVLALNPPGDVKARVDVFLSRIEEAKRGPVAVTRRSVSFRVGYDDNVNSGPGDASSLALYDAFGNLYEASGVSSQGDRFSRLTGSLMHQNPINDNWSWLADVSADGRWYEDLNSLDNLSLDVGTGVIWQGDGQFVRTRVSGQRYILDHHTYRNLYGVSVEYQKALGRDLAMGVFGSWNRLEYGAGTRDADMTLAGVSARWRADFIGDPLLQASLYTGRETPRDDNLFTAGSAERDITGGHLGASWMLSTELTLNTALIFQNSRYDGPYYLLTPLTSADRNDRNTAFLADLQWQLSPRIKAFTELSLRDNDSNTALLDYQRQQVALGVHYQF</sequence>
<comment type="caution">
    <text evidence="3">The sequence shown here is derived from an EMBL/GenBank/DDBJ whole genome shotgun (WGS) entry which is preliminary data.</text>
</comment>
<feature type="domain" description="Surface lipoprotein assembly modifier C-terminal" evidence="2">
    <location>
        <begin position="136"/>
        <end position="429"/>
    </location>
</feature>
<accession>A0A081FUI1</accession>
<keyword evidence="1" id="KW-0802">TPR repeat</keyword>
<dbReference type="InterPro" id="IPR019734">
    <property type="entry name" value="TPR_rpt"/>
</dbReference>
<name>A0A081FUI1_9GAMM</name>
<dbReference type="InterPro" id="IPR007655">
    <property type="entry name" value="Slam_C"/>
</dbReference>
<evidence type="ECO:0000259" key="2">
    <source>
        <dbReference type="Pfam" id="PF04575"/>
    </source>
</evidence>
<dbReference type="Gene3D" id="1.25.40.10">
    <property type="entry name" value="Tetratricopeptide repeat domain"/>
    <property type="match status" value="1"/>
</dbReference>
<dbReference type="STRING" id="1232683.ADIMK_3847"/>
<dbReference type="PROSITE" id="PS50005">
    <property type="entry name" value="TPR"/>
    <property type="match status" value="1"/>
</dbReference>